<dbReference type="RefSeq" id="WP_317975800.1">
    <property type="nucleotide sequence ID" value="NZ_BTFW01000001.1"/>
</dbReference>
<dbReference type="InterPro" id="IPR036388">
    <property type="entry name" value="WH-like_DNA-bd_sf"/>
</dbReference>
<dbReference type="Pfam" id="PF00196">
    <property type="entry name" value="GerE"/>
    <property type="match status" value="1"/>
</dbReference>
<dbReference type="EMBL" id="BTFW01000001">
    <property type="protein sequence ID" value="GMM62193.1"/>
    <property type="molecule type" value="Genomic_DNA"/>
</dbReference>
<dbReference type="Proteomes" id="UP001187221">
    <property type="component" value="Unassembled WGS sequence"/>
</dbReference>
<dbReference type="PANTHER" id="PTHR44688">
    <property type="entry name" value="DNA-BINDING TRANSCRIPTIONAL ACTIVATOR DEVR_DOSR"/>
    <property type="match status" value="1"/>
</dbReference>
<feature type="transmembrane region" description="Helical" evidence="5">
    <location>
        <begin position="203"/>
        <end position="224"/>
    </location>
</feature>
<feature type="domain" description="HTH luxR-type" evidence="6">
    <location>
        <begin position="7"/>
        <end position="72"/>
    </location>
</feature>
<proteinExistence type="predicted"/>
<evidence type="ECO:0000256" key="3">
    <source>
        <dbReference type="ARBA" id="ARBA00023163"/>
    </source>
</evidence>
<dbReference type="Gene3D" id="1.10.10.10">
    <property type="entry name" value="Winged helix-like DNA-binding domain superfamily/Winged helix DNA-binding domain"/>
    <property type="match status" value="1"/>
</dbReference>
<protein>
    <recommendedName>
        <fullName evidence="6">HTH luxR-type domain-containing protein</fullName>
    </recommendedName>
</protein>
<dbReference type="SMART" id="SM00421">
    <property type="entry name" value="HTH_LUXR"/>
    <property type="match status" value="1"/>
</dbReference>
<keyword evidence="5" id="KW-1133">Transmembrane helix</keyword>
<dbReference type="InterPro" id="IPR000792">
    <property type="entry name" value="Tscrpt_reg_LuxR_C"/>
</dbReference>
<keyword evidence="5" id="KW-0472">Membrane</keyword>
<accession>A0ABQ6PAB0</accession>
<feature type="region of interest" description="Disordered" evidence="4">
    <location>
        <begin position="100"/>
        <end position="119"/>
    </location>
</feature>
<dbReference type="SUPFAM" id="SSF46894">
    <property type="entry name" value="C-terminal effector domain of the bipartite response regulators"/>
    <property type="match status" value="1"/>
</dbReference>
<dbReference type="CDD" id="cd06170">
    <property type="entry name" value="LuxR_C_like"/>
    <property type="match status" value="1"/>
</dbReference>
<gene>
    <name evidence="7" type="ORF">NUTIK01_29700</name>
</gene>
<reference evidence="7 8" key="1">
    <citation type="submission" date="2023-06" db="EMBL/GenBank/DDBJ databases">
        <title>Draft genome sequence of Novosphingobium sp. strain IK01.</title>
        <authorList>
            <person name="Hatamoto M."/>
            <person name="Ikarashi T."/>
            <person name="Yamaguchi T."/>
        </authorList>
    </citation>
    <scope>NUCLEOTIDE SEQUENCE [LARGE SCALE GENOMIC DNA]</scope>
    <source>
        <strain evidence="7 8">IK01</strain>
    </source>
</reference>
<evidence type="ECO:0000256" key="2">
    <source>
        <dbReference type="ARBA" id="ARBA00023125"/>
    </source>
</evidence>
<sequence length="233" mass="24978">MTLPPRSDGSLEALTAKQRAVLDLLIQHKTSKEISRILGISPHTVDQRIMLARGKLQVASRAEVAQAYRVLLEQEPPGNSYEKPVYGSPDVANDPVAMHKGREEHDEVSASEEAVPSDGEILDSSVPHGGLPDGEYPVGVYPDQTVPDDGHLADGALIRLNGETDGGDRSVTIHSGDSGQQAASAYRVLPEVFDGPHGTLMRLVAMALIAMIMILTVLGGLTMFSQLSRIVDR</sequence>
<evidence type="ECO:0000259" key="6">
    <source>
        <dbReference type="PROSITE" id="PS50043"/>
    </source>
</evidence>
<evidence type="ECO:0000256" key="1">
    <source>
        <dbReference type="ARBA" id="ARBA00023015"/>
    </source>
</evidence>
<dbReference type="PROSITE" id="PS50043">
    <property type="entry name" value="HTH_LUXR_2"/>
    <property type="match status" value="1"/>
</dbReference>
<evidence type="ECO:0000256" key="5">
    <source>
        <dbReference type="SAM" id="Phobius"/>
    </source>
</evidence>
<comment type="caution">
    <text evidence="7">The sequence shown here is derived from an EMBL/GenBank/DDBJ whole genome shotgun (WGS) entry which is preliminary data.</text>
</comment>
<evidence type="ECO:0000313" key="8">
    <source>
        <dbReference type="Proteomes" id="UP001187221"/>
    </source>
</evidence>
<evidence type="ECO:0000313" key="7">
    <source>
        <dbReference type="EMBL" id="GMM62193.1"/>
    </source>
</evidence>
<dbReference type="PANTHER" id="PTHR44688:SF16">
    <property type="entry name" value="DNA-BINDING TRANSCRIPTIONAL ACTIVATOR DEVR_DOSR"/>
    <property type="match status" value="1"/>
</dbReference>
<keyword evidence="8" id="KW-1185">Reference proteome</keyword>
<name>A0ABQ6PAB0_9SPHN</name>
<keyword evidence="5" id="KW-0812">Transmembrane</keyword>
<organism evidence="7 8">
    <name type="scientific">Novosphingobium pituita</name>
    <dbReference type="NCBI Taxonomy" id="3056842"/>
    <lineage>
        <taxon>Bacteria</taxon>
        <taxon>Pseudomonadati</taxon>
        <taxon>Pseudomonadota</taxon>
        <taxon>Alphaproteobacteria</taxon>
        <taxon>Sphingomonadales</taxon>
        <taxon>Sphingomonadaceae</taxon>
        <taxon>Novosphingobium</taxon>
    </lineage>
</organism>
<keyword evidence="2" id="KW-0238">DNA-binding</keyword>
<keyword evidence="3" id="KW-0804">Transcription</keyword>
<keyword evidence="1" id="KW-0805">Transcription regulation</keyword>
<dbReference type="InterPro" id="IPR016032">
    <property type="entry name" value="Sig_transdc_resp-reg_C-effctor"/>
</dbReference>
<evidence type="ECO:0000256" key="4">
    <source>
        <dbReference type="SAM" id="MobiDB-lite"/>
    </source>
</evidence>